<dbReference type="AlphaFoldDB" id="A0A0A7KEL8"/>
<organism evidence="2 3">
    <name type="scientific">Deinococcus radiopugnans</name>
    <dbReference type="NCBI Taxonomy" id="57497"/>
    <lineage>
        <taxon>Bacteria</taxon>
        <taxon>Thermotogati</taxon>
        <taxon>Deinococcota</taxon>
        <taxon>Deinococci</taxon>
        <taxon>Deinococcales</taxon>
        <taxon>Deinococcaceae</taxon>
        <taxon>Deinococcus</taxon>
    </lineage>
</organism>
<proteinExistence type="predicted"/>
<evidence type="ECO:0000256" key="1">
    <source>
        <dbReference type="SAM" id="MobiDB-lite"/>
    </source>
</evidence>
<evidence type="ECO:0000313" key="3">
    <source>
        <dbReference type="Proteomes" id="UP000030634"/>
    </source>
</evidence>
<dbReference type="Proteomes" id="UP000030634">
    <property type="component" value="Chromosome"/>
</dbReference>
<feature type="region of interest" description="Disordered" evidence="1">
    <location>
        <begin position="1"/>
        <end position="49"/>
    </location>
</feature>
<accession>A0A0A7KEL8</accession>
<evidence type="ECO:0000313" key="2">
    <source>
        <dbReference type="EMBL" id="AIZ44591.1"/>
    </source>
</evidence>
<feature type="region of interest" description="Disordered" evidence="1">
    <location>
        <begin position="61"/>
        <end position="80"/>
    </location>
</feature>
<reference evidence="3" key="1">
    <citation type="submission" date="2014-11" db="EMBL/GenBank/DDBJ databases">
        <title>Hymenobacter sp. DG25B genome submission.</title>
        <authorList>
            <person name="Jung H.-Y."/>
            <person name="Kim M.K."/>
            <person name="Srinivasan S."/>
            <person name="Lim S."/>
        </authorList>
    </citation>
    <scope>NUCLEOTIDE SEQUENCE [LARGE SCALE GENOMIC DNA]</scope>
    <source>
        <strain evidence="3">DY59</strain>
    </source>
</reference>
<name>A0A0A7KEL8_9DEIO</name>
<dbReference type="HOGENOM" id="CLU_2583931_0_0_0"/>
<gene>
    <name evidence="2" type="ORF">QR90_05025</name>
</gene>
<dbReference type="EMBL" id="CP010028">
    <property type="protein sequence ID" value="AIZ44591.1"/>
    <property type="molecule type" value="Genomic_DNA"/>
</dbReference>
<sequence length="80" mass="8633">MVMPGGVLNRWMPSRSKTQLQLCAPSREKSRHAQPSALRLMGGGEERGAHPFSRAIQTQAPFASLAESSDAERLPMLGTG</sequence>
<protein>
    <submittedName>
        <fullName evidence="2">Uncharacterized protein</fullName>
    </submittedName>
</protein>
<dbReference type="KEGG" id="dsw:QR90_05025"/>